<dbReference type="OrthoDB" id="916076at2"/>
<keyword evidence="3" id="KW-1185">Reference proteome</keyword>
<dbReference type="STRING" id="1178516.AWR27_12325"/>
<evidence type="ECO:0000256" key="1">
    <source>
        <dbReference type="SAM" id="MobiDB-lite"/>
    </source>
</evidence>
<gene>
    <name evidence="2" type="ORF">AWR27_12325</name>
</gene>
<reference evidence="2 3" key="1">
    <citation type="submission" date="2016-01" db="EMBL/GenBank/DDBJ databases">
        <authorList>
            <person name="Oliw E.H."/>
        </authorList>
    </citation>
    <scope>NUCLEOTIDE SEQUENCE [LARGE SCALE GENOMIC DNA]</scope>
    <source>
        <strain evidence="2 3">DY10</strain>
    </source>
</reference>
<evidence type="ECO:0000313" key="3">
    <source>
        <dbReference type="Proteomes" id="UP000187941"/>
    </source>
</evidence>
<dbReference type="EMBL" id="CP014263">
    <property type="protein sequence ID" value="AQG80039.1"/>
    <property type="molecule type" value="Genomic_DNA"/>
</dbReference>
<feature type="region of interest" description="Disordered" evidence="1">
    <location>
        <begin position="147"/>
        <end position="201"/>
    </location>
</feature>
<dbReference type="KEGG" id="smon:AWR27_12325"/>
<protein>
    <recommendedName>
        <fullName evidence="4">Outer membrane protein beta-barrel domain-containing protein</fullName>
    </recommendedName>
</protein>
<feature type="compositionally biased region" description="Polar residues" evidence="1">
    <location>
        <begin position="178"/>
        <end position="201"/>
    </location>
</feature>
<name>A0A1P9WXE7_9BACT</name>
<evidence type="ECO:0008006" key="4">
    <source>
        <dbReference type="Google" id="ProtNLM"/>
    </source>
</evidence>
<evidence type="ECO:0000313" key="2">
    <source>
        <dbReference type="EMBL" id="AQG80039.1"/>
    </source>
</evidence>
<proteinExistence type="predicted"/>
<dbReference type="RefSeq" id="WP_077131467.1">
    <property type="nucleotide sequence ID" value="NZ_CP014263.1"/>
</dbReference>
<accession>A0A1P9WXE7</accession>
<organism evidence="2 3">
    <name type="scientific">Spirosoma montaniterrae</name>
    <dbReference type="NCBI Taxonomy" id="1178516"/>
    <lineage>
        <taxon>Bacteria</taxon>
        <taxon>Pseudomonadati</taxon>
        <taxon>Bacteroidota</taxon>
        <taxon>Cytophagia</taxon>
        <taxon>Cytophagales</taxon>
        <taxon>Cytophagaceae</taxon>
        <taxon>Spirosoma</taxon>
    </lineage>
</organism>
<feature type="compositionally biased region" description="Polar residues" evidence="1">
    <location>
        <begin position="152"/>
        <end position="171"/>
    </location>
</feature>
<dbReference type="AlphaFoldDB" id="A0A1P9WXE7"/>
<dbReference type="Proteomes" id="UP000187941">
    <property type="component" value="Chromosome"/>
</dbReference>
<sequence length="491" mass="54880">MNIDRFGDSIRRKLESIRPDYTERDWARMQATLQQAQLQTNGMAEPVVRPLWANRTAWLAAAMISTVVLFAHNVWQRQQIKELRRSVQALNQPKTTASSRPASPSQVDTVYITRYVPLSSNSANSTPDAVTQRPESVAELYVRTEVPAMPTGRSSGQSVTAKPSSNSTLSRPTVAYEKNNTSRQTNPVTLPAQNNQTLPSDNISRIAPSVRQTETVSGNPPNVATSEGNSQIIRAEPPTEPATEAIQINALASKVMLPESVDWGKALNRRARPIREQAVAATIRENQTAPESQPVKTPVQFRLGVASDINRLAWSVGAVGELVIGKNWVIGLGLVRSNQLMGRFLTDFEFNTQTRRDFRREFARGLDPRREVLNIDVRQVQLQIPITLSYRVPLSRSVAIAPNIGTYISLSNRETVSFYYREAFNKFDEARFSDNRPVELMNNYTVGTNLEWQRGHWAAQGGPLLTVPLKTTPRWEASTALGARLRVMYVF</sequence>